<protein>
    <recommendedName>
        <fullName evidence="4">CsbD-like domain-containing protein</fullName>
    </recommendedName>
</protein>
<keyword evidence="3" id="KW-1185">Reference proteome</keyword>
<evidence type="ECO:0000256" key="1">
    <source>
        <dbReference type="SAM" id="MobiDB-lite"/>
    </source>
</evidence>
<organism evidence="2 3">
    <name type="scientific">Gigaspora rosea</name>
    <dbReference type="NCBI Taxonomy" id="44941"/>
    <lineage>
        <taxon>Eukaryota</taxon>
        <taxon>Fungi</taxon>
        <taxon>Fungi incertae sedis</taxon>
        <taxon>Mucoromycota</taxon>
        <taxon>Glomeromycotina</taxon>
        <taxon>Glomeromycetes</taxon>
        <taxon>Diversisporales</taxon>
        <taxon>Gigasporaceae</taxon>
        <taxon>Gigaspora</taxon>
    </lineage>
</organism>
<sequence>MSSNNEQSKIGGDAKYYQGGTKETAGQALGNEQMQAEGAARKNEGNTESNASKNSSKDTLKDKANNLVGGAKETIGSAIGSENLQAQGQERKNKV</sequence>
<proteinExistence type="predicted"/>
<comment type="caution">
    <text evidence="2">The sequence shown here is derived from an EMBL/GenBank/DDBJ whole genome shotgun (WGS) entry which is preliminary data.</text>
</comment>
<evidence type="ECO:0000313" key="2">
    <source>
        <dbReference type="EMBL" id="RIB19715.1"/>
    </source>
</evidence>
<dbReference type="OrthoDB" id="9999611at2759"/>
<evidence type="ECO:0000313" key="3">
    <source>
        <dbReference type="Proteomes" id="UP000266673"/>
    </source>
</evidence>
<dbReference type="Proteomes" id="UP000266673">
    <property type="component" value="Unassembled WGS sequence"/>
</dbReference>
<feature type="compositionally biased region" description="Basic and acidic residues" evidence="1">
    <location>
        <begin position="55"/>
        <end position="64"/>
    </location>
</feature>
<name>A0A397VB91_9GLOM</name>
<accession>A0A397VB91</accession>
<gene>
    <name evidence="2" type="ORF">C2G38_2082450</name>
</gene>
<evidence type="ECO:0008006" key="4">
    <source>
        <dbReference type="Google" id="ProtNLM"/>
    </source>
</evidence>
<dbReference type="EMBL" id="QKWP01000457">
    <property type="protein sequence ID" value="RIB19715.1"/>
    <property type="molecule type" value="Genomic_DNA"/>
</dbReference>
<reference evidence="2 3" key="1">
    <citation type="submission" date="2018-06" db="EMBL/GenBank/DDBJ databases">
        <title>Comparative genomics reveals the genomic features of Rhizophagus irregularis, R. cerebriforme, R. diaphanum and Gigaspora rosea, and their symbiotic lifestyle signature.</title>
        <authorList>
            <person name="Morin E."/>
            <person name="San Clemente H."/>
            <person name="Chen E.C.H."/>
            <person name="De La Providencia I."/>
            <person name="Hainaut M."/>
            <person name="Kuo A."/>
            <person name="Kohler A."/>
            <person name="Murat C."/>
            <person name="Tang N."/>
            <person name="Roy S."/>
            <person name="Loubradou J."/>
            <person name="Henrissat B."/>
            <person name="Grigoriev I.V."/>
            <person name="Corradi N."/>
            <person name="Roux C."/>
            <person name="Martin F.M."/>
        </authorList>
    </citation>
    <scope>NUCLEOTIDE SEQUENCE [LARGE SCALE GENOMIC DNA]</scope>
    <source>
        <strain evidence="2 3">DAOM 194757</strain>
    </source>
</reference>
<dbReference type="AlphaFoldDB" id="A0A397VB91"/>
<feature type="region of interest" description="Disordered" evidence="1">
    <location>
        <begin position="1"/>
        <end position="95"/>
    </location>
</feature>